<dbReference type="Proteomes" id="UP000708208">
    <property type="component" value="Unassembled WGS sequence"/>
</dbReference>
<comment type="caution">
    <text evidence="1">The sequence shown here is derived from an EMBL/GenBank/DDBJ whole genome shotgun (WGS) entry which is preliminary data.</text>
</comment>
<accession>A0A8J2P417</accession>
<keyword evidence="2" id="KW-1185">Reference proteome</keyword>
<organism evidence="1 2">
    <name type="scientific">Allacma fusca</name>
    <dbReference type="NCBI Taxonomy" id="39272"/>
    <lineage>
        <taxon>Eukaryota</taxon>
        <taxon>Metazoa</taxon>
        <taxon>Ecdysozoa</taxon>
        <taxon>Arthropoda</taxon>
        <taxon>Hexapoda</taxon>
        <taxon>Collembola</taxon>
        <taxon>Symphypleona</taxon>
        <taxon>Sminthuridae</taxon>
        <taxon>Allacma</taxon>
    </lineage>
</organism>
<protein>
    <submittedName>
        <fullName evidence="1">Uncharacterized protein</fullName>
    </submittedName>
</protein>
<evidence type="ECO:0000313" key="1">
    <source>
        <dbReference type="EMBL" id="CAG7731135.1"/>
    </source>
</evidence>
<dbReference type="EMBL" id="CAJVCH010206584">
    <property type="protein sequence ID" value="CAG7731135.1"/>
    <property type="molecule type" value="Genomic_DNA"/>
</dbReference>
<feature type="non-terminal residue" evidence="1">
    <location>
        <position position="1"/>
    </location>
</feature>
<gene>
    <name evidence="1" type="ORF">AFUS01_LOCUS19742</name>
</gene>
<proteinExistence type="predicted"/>
<evidence type="ECO:0000313" key="2">
    <source>
        <dbReference type="Proteomes" id="UP000708208"/>
    </source>
</evidence>
<reference evidence="1" key="1">
    <citation type="submission" date="2021-06" db="EMBL/GenBank/DDBJ databases">
        <authorList>
            <person name="Hodson N. C."/>
            <person name="Mongue J. A."/>
            <person name="Jaron S. K."/>
        </authorList>
    </citation>
    <scope>NUCLEOTIDE SEQUENCE</scope>
</reference>
<dbReference type="AlphaFoldDB" id="A0A8J2P417"/>
<sequence length="45" mass="4927">LGYISDFRLPQDQQKDSSVLLEFFSGLEDLDLSGQQSNNCCATGS</sequence>
<name>A0A8J2P417_9HEXA</name>